<accession>A0ABW0LN58</accession>
<evidence type="ECO:0000313" key="3">
    <source>
        <dbReference type="Proteomes" id="UP001596147"/>
    </source>
</evidence>
<dbReference type="Proteomes" id="UP001596147">
    <property type="component" value="Unassembled WGS sequence"/>
</dbReference>
<sequence>MVKTVVGVYGTSFEALGAINSLKEDGIQKQHILVIAHDEYETSILEKKAGVAVDQGINLEQQKKSVLQSLRSLFSSSSSNDYMYTNYLMDIGLDKEDAELHSLDVKSGKILVLLDKKYDREKPETDLSEVAEEMSNNPVNNALEEQRVASRIESENKLRAESLNDVDRIKHLK</sequence>
<feature type="domain" description="General stress protein 17M-like" evidence="1">
    <location>
        <begin position="5"/>
        <end position="100"/>
    </location>
</feature>
<dbReference type="Pfam" id="PF11181">
    <property type="entry name" value="YflT"/>
    <property type="match status" value="1"/>
</dbReference>
<dbReference type="RefSeq" id="WP_144921360.1">
    <property type="nucleotide sequence ID" value="NZ_JBHSMC010000029.1"/>
</dbReference>
<proteinExistence type="predicted"/>
<evidence type="ECO:0000259" key="1">
    <source>
        <dbReference type="Pfam" id="PF11181"/>
    </source>
</evidence>
<protein>
    <submittedName>
        <fullName evidence="2">General stress protein</fullName>
    </submittedName>
</protein>
<name>A0ABW0LN58_9BACI</name>
<organism evidence="2 3">
    <name type="scientific">Lederbergia graminis</name>
    <dbReference type="NCBI Taxonomy" id="735518"/>
    <lineage>
        <taxon>Bacteria</taxon>
        <taxon>Bacillati</taxon>
        <taxon>Bacillota</taxon>
        <taxon>Bacilli</taxon>
        <taxon>Bacillales</taxon>
        <taxon>Bacillaceae</taxon>
        <taxon>Lederbergia</taxon>
    </lineage>
</organism>
<dbReference type="EMBL" id="JBHSMC010000029">
    <property type="protein sequence ID" value="MFC5466720.1"/>
    <property type="molecule type" value="Genomic_DNA"/>
</dbReference>
<dbReference type="InterPro" id="IPR025889">
    <property type="entry name" value="GSP17M-like_dom"/>
</dbReference>
<comment type="caution">
    <text evidence="2">The sequence shown here is derived from an EMBL/GenBank/DDBJ whole genome shotgun (WGS) entry which is preliminary data.</text>
</comment>
<gene>
    <name evidence="2" type="ORF">ACFPM4_18505</name>
</gene>
<evidence type="ECO:0000313" key="2">
    <source>
        <dbReference type="EMBL" id="MFC5466720.1"/>
    </source>
</evidence>
<keyword evidence="3" id="KW-1185">Reference proteome</keyword>
<reference evidence="3" key="1">
    <citation type="journal article" date="2019" name="Int. J. Syst. Evol. Microbiol.">
        <title>The Global Catalogue of Microorganisms (GCM) 10K type strain sequencing project: providing services to taxonomists for standard genome sequencing and annotation.</title>
        <authorList>
            <consortium name="The Broad Institute Genomics Platform"/>
            <consortium name="The Broad Institute Genome Sequencing Center for Infectious Disease"/>
            <person name="Wu L."/>
            <person name="Ma J."/>
        </authorList>
    </citation>
    <scope>NUCLEOTIDE SEQUENCE [LARGE SCALE GENOMIC DNA]</scope>
    <source>
        <strain evidence="3">CGMCC 1.12237</strain>
    </source>
</reference>